<evidence type="ECO:0000259" key="3">
    <source>
        <dbReference type="PROSITE" id="PS50977"/>
    </source>
</evidence>
<gene>
    <name evidence="4" type="ORF">D3H65_31225</name>
</gene>
<proteinExistence type="predicted"/>
<keyword evidence="5" id="KW-1185">Reference proteome</keyword>
<dbReference type="SUPFAM" id="SSF48498">
    <property type="entry name" value="Tetracyclin repressor-like, C-terminal domain"/>
    <property type="match status" value="1"/>
</dbReference>
<organism evidence="4 5">
    <name type="scientific">Paraflavitalea soli</name>
    <dbReference type="NCBI Taxonomy" id="2315862"/>
    <lineage>
        <taxon>Bacteria</taxon>
        <taxon>Pseudomonadati</taxon>
        <taxon>Bacteroidota</taxon>
        <taxon>Chitinophagia</taxon>
        <taxon>Chitinophagales</taxon>
        <taxon>Chitinophagaceae</taxon>
        <taxon>Paraflavitalea</taxon>
    </lineage>
</organism>
<dbReference type="InterPro" id="IPR050109">
    <property type="entry name" value="HTH-type_TetR-like_transc_reg"/>
</dbReference>
<dbReference type="Gene3D" id="1.10.357.10">
    <property type="entry name" value="Tetracycline Repressor, domain 2"/>
    <property type="match status" value="1"/>
</dbReference>
<dbReference type="Proteomes" id="UP000263900">
    <property type="component" value="Chromosome"/>
</dbReference>
<dbReference type="SUPFAM" id="SSF46689">
    <property type="entry name" value="Homeodomain-like"/>
    <property type="match status" value="1"/>
</dbReference>
<protein>
    <submittedName>
        <fullName evidence="4">TetR/AcrR family transcriptional regulator</fullName>
    </submittedName>
</protein>
<dbReference type="KEGG" id="pseg:D3H65_31225"/>
<dbReference type="PRINTS" id="PR00455">
    <property type="entry name" value="HTHTETR"/>
</dbReference>
<keyword evidence="1 2" id="KW-0238">DNA-binding</keyword>
<dbReference type="EMBL" id="CP032157">
    <property type="protein sequence ID" value="AXY78200.1"/>
    <property type="molecule type" value="Genomic_DNA"/>
</dbReference>
<evidence type="ECO:0000313" key="4">
    <source>
        <dbReference type="EMBL" id="AXY78200.1"/>
    </source>
</evidence>
<dbReference type="Pfam" id="PF00440">
    <property type="entry name" value="TetR_N"/>
    <property type="match status" value="1"/>
</dbReference>
<dbReference type="OrthoDB" id="9789566at2"/>
<dbReference type="GO" id="GO:0003677">
    <property type="term" value="F:DNA binding"/>
    <property type="evidence" value="ECO:0007669"/>
    <property type="project" value="UniProtKB-UniRule"/>
</dbReference>
<dbReference type="PROSITE" id="PS50977">
    <property type="entry name" value="HTH_TETR_2"/>
    <property type="match status" value="1"/>
</dbReference>
<dbReference type="PANTHER" id="PTHR30328">
    <property type="entry name" value="TRANSCRIPTIONAL REPRESSOR"/>
    <property type="match status" value="1"/>
</dbReference>
<dbReference type="AlphaFoldDB" id="A0A3B7MYM5"/>
<sequence length="205" mass="23554">MVDEANKDQSTEQKILAAAKAVFIEQGLAGARMQDIADKAGINKALLHYYFRSKDKLFEMIFQEAAMKFLPKVSVLFEGDMPLFDKIRLFVDNYITMMIDNPFIPLFVLNEVHKSPEDFITKIWGGRLPPVVEFAAHVQREIDAGHIRPVKPFHLMINMISMCVFPFIGRPVIKGVFKIDNDQFMQVMEERKTLVADFVIDSIRL</sequence>
<feature type="domain" description="HTH tetR-type" evidence="3">
    <location>
        <begin position="9"/>
        <end position="69"/>
    </location>
</feature>
<evidence type="ECO:0000256" key="1">
    <source>
        <dbReference type="ARBA" id="ARBA00023125"/>
    </source>
</evidence>
<dbReference type="InterPro" id="IPR036271">
    <property type="entry name" value="Tet_transcr_reg_TetR-rel_C_sf"/>
</dbReference>
<dbReference type="InterPro" id="IPR009057">
    <property type="entry name" value="Homeodomain-like_sf"/>
</dbReference>
<evidence type="ECO:0000313" key="5">
    <source>
        <dbReference type="Proteomes" id="UP000263900"/>
    </source>
</evidence>
<dbReference type="InterPro" id="IPR001647">
    <property type="entry name" value="HTH_TetR"/>
</dbReference>
<dbReference type="RefSeq" id="WP_119054073.1">
    <property type="nucleotide sequence ID" value="NZ_CP032157.1"/>
</dbReference>
<evidence type="ECO:0000256" key="2">
    <source>
        <dbReference type="PROSITE-ProRule" id="PRU00335"/>
    </source>
</evidence>
<dbReference type="PANTHER" id="PTHR30328:SF54">
    <property type="entry name" value="HTH-TYPE TRANSCRIPTIONAL REPRESSOR SCO4008"/>
    <property type="match status" value="1"/>
</dbReference>
<name>A0A3B7MYM5_9BACT</name>
<accession>A0A3B7MYM5</accession>
<feature type="DNA-binding region" description="H-T-H motif" evidence="2">
    <location>
        <begin position="32"/>
        <end position="51"/>
    </location>
</feature>
<reference evidence="4 5" key="1">
    <citation type="submission" date="2018-09" db="EMBL/GenBank/DDBJ databases">
        <title>Genome sequencing of strain 6GH32-13.</title>
        <authorList>
            <person name="Weon H.-Y."/>
            <person name="Heo J."/>
            <person name="Kwon S.-W."/>
        </authorList>
    </citation>
    <scope>NUCLEOTIDE SEQUENCE [LARGE SCALE GENOMIC DNA]</scope>
    <source>
        <strain evidence="4 5">5GH32-13</strain>
    </source>
</reference>